<accession>A0ABV6V9U2</accession>
<sequence>MSDSGDDEAKRSLQFLVINVYADLHRVCAALPIPIALPVGKVDLQDLVDAASRSVDLIEDEPVSDFQKAALSVACIRWVAAAYLTGIEGNPQNDQVRMIGATANLADAVEALRDYTHPED</sequence>
<name>A0ABV6V9U2_9ACTN</name>
<comment type="caution">
    <text evidence="1">The sequence shown here is derived from an EMBL/GenBank/DDBJ whole genome shotgun (WGS) entry which is preliminary data.</text>
</comment>
<evidence type="ECO:0000313" key="1">
    <source>
        <dbReference type="EMBL" id="MFC1410493.1"/>
    </source>
</evidence>
<evidence type="ECO:0000313" key="2">
    <source>
        <dbReference type="Proteomes" id="UP001592582"/>
    </source>
</evidence>
<protein>
    <submittedName>
        <fullName evidence="1">Uncharacterized protein</fullName>
    </submittedName>
</protein>
<keyword evidence="2" id="KW-1185">Reference proteome</keyword>
<reference evidence="1 2" key="1">
    <citation type="submission" date="2024-09" db="EMBL/GenBank/DDBJ databases">
        <authorList>
            <person name="Lee S.D."/>
        </authorList>
    </citation>
    <scope>NUCLEOTIDE SEQUENCE [LARGE SCALE GENOMIC DNA]</scope>
    <source>
        <strain evidence="1 2">N1-1</strain>
    </source>
</reference>
<proteinExistence type="predicted"/>
<dbReference type="RefSeq" id="WP_380508228.1">
    <property type="nucleotide sequence ID" value="NZ_JBHEZX010000005.1"/>
</dbReference>
<gene>
    <name evidence="1" type="ORF">ACEZDG_14585</name>
</gene>
<dbReference type="EMBL" id="JBHEZX010000005">
    <property type="protein sequence ID" value="MFC1410493.1"/>
    <property type="molecule type" value="Genomic_DNA"/>
</dbReference>
<dbReference type="Proteomes" id="UP001592582">
    <property type="component" value="Unassembled WGS sequence"/>
</dbReference>
<organism evidence="1 2">
    <name type="scientific">Streptacidiphilus alkalitolerans</name>
    <dbReference type="NCBI Taxonomy" id="3342712"/>
    <lineage>
        <taxon>Bacteria</taxon>
        <taxon>Bacillati</taxon>
        <taxon>Actinomycetota</taxon>
        <taxon>Actinomycetes</taxon>
        <taxon>Kitasatosporales</taxon>
        <taxon>Streptomycetaceae</taxon>
        <taxon>Streptacidiphilus</taxon>
    </lineage>
</organism>